<dbReference type="InterPro" id="IPR006461">
    <property type="entry name" value="PLAC_motif_containing"/>
</dbReference>
<comment type="caution">
    <text evidence="2">The sequence shown here is derived from an EMBL/GenBank/DDBJ whole genome shotgun (WGS) entry which is preliminary data.</text>
</comment>
<dbReference type="NCBIfam" id="TIGR01571">
    <property type="entry name" value="A_thal_Cys_rich"/>
    <property type="match status" value="1"/>
</dbReference>
<gene>
    <name evidence="2" type="ORF">SCLTRI_LOCUS207</name>
</gene>
<proteinExistence type="predicted"/>
<reference evidence="2" key="1">
    <citation type="submission" date="2020-10" db="EMBL/GenBank/DDBJ databases">
        <authorList>
            <person name="Kusch S."/>
        </authorList>
    </citation>
    <scope>NUCLEOTIDE SEQUENCE</scope>
    <source>
        <strain evidence="2">SwB9</strain>
    </source>
</reference>
<feature type="region of interest" description="Disordered" evidence="1">
    <location>
        <begin position="478"/>
        <end position="506"/>
    </location>
</feature>
<organism evidence="2 3">
    <name type="scientific">Sclerotinia trifoliorum</name>
    <dbReference type="NCBI Taxonomy" id="28548"/>
    <lineage>
        <taxon>Eukaryota</taxon>
        <taxon>Fungi</taxon>
        <taxon>Dikarya</taxon>
        <taxon>Ascomycota</taxon>
        <taxon>Pezizomycotina</taxon>
        <taxon>Leotiomycetes</taxon>
        <taxon>Helotiales</taxon>
        <taxon>Sclerotiniaceae</taxon>
        <taxon>Sclerotinia</taxon>
    </lineage>
</organism>
<feature type="compositionally biased region" description="Polar residues" evidence="1">
    <location>
        <begin position="492"/>
        <end position="506"/>
    </location>
</feature>
<feature type="region of interest" description="Disordered" evidence="1">
    <location>
        <begin position="407"/>
        <end position="439"/>
    </location>
</feature>
<name>A0A8H2ZJW8_9HELO</name>
<keyword evidence="3" id="KW-1185">Reference proteome</keyword>
<feature type="region of interest" description="Disordered" evidence="1">
    <location>
        <begin position="307"/>
        <end position="333"/>
    </location>
</feature>
<dbReference type="EMBL" id="CAJHIA010000002">
    <property type="protein sequence ID" value="CAD6439423.1"/>
    <property type="molecule type" value="Genomic_DNA"/>
</dbReference>
<feature type="region of interest" description="Disordered" evidence="1">
    <location>
        <begin position="1"/>
        <end position="48"/>
    </location>
</feature>
<feature type="compositionally biased region" description="Low complexity" evidence="1">
    <location>
        <begin position="411"/>
        <end position="428"/>
    </location>
</feature>
<protein>
    <submittedName>
        <fullName evidence="2">31e98ed8-0f5e-4a77-904a-3c1bc6c7f538</fullName>
    </submittedName>
</protein>
<feature type="compositionally biased region" description="Basic residues" evidence="1">
    <location>
        <begin position="1"/>
        <end position="11"/>
    </location>
</feature>
<evidence type="ECO:0000313" key="3">
    <source>
        <dbReference type="Proteomes" id="UP000624404"/>
    </source>
</evidence>
<accession>A0A8H2ZJW8</accession>
<dbReference type="PANTHER" id="PTHR15907">
    <property type="entry name" value="DUF614 FAMILY PROTEIN-RELATED"/>
    <property type="match status" value="1"/>
</dbReference>
<feature type="region of interest" description="Disordered" evidence="1">
    <location>
        <begin position="1021"/>
        <end position="1041"/>
    </location>
</feature>
<sequence>MAARREKRKLAKNPPVTKYNLDPTTPIHRQSLATTSAPAMVETKEPKSTPQLHYAILDQPQRSELPLNRNKSEHKGQSDWMVPFCHNPVGDHKTAFTGIFAPCVLYGKTHRRLKHVSLGRDPHDFKSSDGCNSMCWIHGALTVACCLSIGLTVIQRARIRAQYRIQGSMGNDIIKSSFCGPCAMMQHDREVRAREGDVGLAKDFGGPQMSQIQPKAPQPMRYALPRSTSAEDPRVENRIFKQGQRRYTDSELQEVPAVAVSCAEGTNCQTSNGHRSENCVEALKDHMLMEPYRRAINSSNAGANVAKIDGATSSQQKTRVGSEKKSLDTDSPIPSLYEHHLKVKGCEKLSRMPARGHLSYVHDFSDYSATKIVLDHYAEEERRLQEKGIVRCLAHFSKEKLNQLGSNNAATQSIRSSSSSTIRQHTSQEGAVETPPLDLVNKSGTDSCATGSVDAAWLLDLPAQHRISSCSVIPEDTASVQKSPRQHRIVSCPTTPGTPVTDSSASSTAKDRALYCTVEAASSSGSSSSALHNEVPATKMDIMEDSDLSTPLIQYSQYCHLLDESTLKSDSPIHRSSSRCRASSCTALSPAREQPSKECCSALSGNSSPILVKQHRISSCYASIPSSSSKSLYGENDSRLSGDCSFTTGSSTPLAPKQQIFASYTAESSSVSRKSSSSMGHLMEDGCLLSGAASPIKQHRVASCGDNVGGQNYINTKNNFGNGYISSGSTTPKPRQHRAVSCIASSAISECEEHLFDDCEFDSKIASPLLQHNLAGCDTTSVSAKEQGHLLTVFEEEQQHLLEDCAADSSPSSPLRQHRIASCVISSPSSNRSSVVKQHRVASCPDIILNEGSGAQRLSPDSHHLPRDILVDASENDQSTHTNYEDCLHTLDECITPADRAKMEANASRATEYKKYSMKIANHFNDQATGLNEKSAEGEEVRRPRLNDFASHESDAQFTLAQVLSLDQENPMISVTRIDGDGTRSIASRGSVAPPVPFPSPAAPYPSPITPFHISGAYPPSIPSLSNKKDKRRIPSEQSSAGSGFASYFGFGNTKKAPGLVIGIGGSRRKVIRSRVRVRCTGVGIVEPVSMEELELEEILL</sequence>
<dbReference type="Pfam" id="PF04749">
    <property type="entry name" value="PLAC8"/>
    <property type="match status" value="1"/>
</dbReference>
<evidence type="ECO:0000313" key="2">
    <source>
        <dbReference type="EMBL" id="CAD6439423.1"/>
    </source>
</evidence>
<evidence type="ECO:0000256" key="1">
    <source>
        <dbReference type="SAM" id="MobiDB-lite"/>
    </source>
</evidence>
<feature type="compositionally biased region" description="Polar residues" evidence="1">
    <location>
        <begin position="27"/>
        <end position="37"/>
    </location>
</feature>
<dbReference type="AlphaFoldDB" id="A0A8H2ZJW8"/>
<dbReference type="OrthoDB" id="1045822at2759"/>
<dbReference type="Proteomes" id="UP000624404">
    <property type="component" value="Unassembled WGS sequence"/>
</dbReference>